<dbReference type="PANTHER" id="PTHR37947:SF1">
    <property type="entry name" value="BLL2462 PROTEIN"/>
    <property type="match status" value="1"/>
</dbReference>
<evidence type="ECO:0000313" key="3">
    <source>
        <dbReference type="EMBL" id="OOY25495.1"/>
    </source>
</evidence>
<gene>
    <name evidence="3" type="ORF">BMI91_03555</name>
</gene>
<keyword evidence="2" id="KW-0472">Membrane</keyword>
<protein>
    <recommendedName>
        <fullName evidence="5">Glutamine amidotransferase domain-containing protein</fullName>
    </recommendedName>
</protein>
<organism evidence="3 4">
    <name type="scientific">Thioclava sediminum</name>
    <dbReference type="NCBI Taxonomy" id="1915319"/>
    <lineage>
        <taxon>Bacteria</taxon>
        <taxon>Pseudomonadati</taxon>
        <taxon>Pseudomonadota</taxon>
        <taxon>Alphaproteobacteria</taxon>
        <taxon>Rhodobacterales</taxon>
        <taxon>Paracoccaceae</taxon>
        <taxon>Thioclava</taxon>
    </lineage>
</organism>
<proteinExistence type="predicted"/>
<dbReference type="Gene3D" id="3.40.50.880">
    <property type="match status" value="1"/>
</dbReference>
<feature type="transmembrane region" description="Helical" evidence="2">
    <location>
        <begin position="39"/>
        <end position="58"/>
    </location>
</feature>
<feature type="transmembrane region" description="Helical" evidence="2">
    <location>
        <begin position="678"/>
        <end position="695"/>
    </location>
</feature>
<evidence type="ECO:0008006" key="5">
    <source>
        <dbReference type="Google" id="ProtNLM"/>
    </source>
</evidence>
<evidence type="ECO:0000313" key="4">
    <source>
        <dbReference type="Proteomes" id="UP000190787"/>
    </source>
</evidence>
<feature type="region of interest" description="Disordered" evidence="1">
    <location>
        <begin position="427"/>
        <end position="447"/>
    </location>
</feature>
<dbReference type="EMBL" id="MPZV01000001">
    <property type="protein sequence ID" value="OOY25495.1"/>
    <property type="molecule type" value="Genomic_DNA"/>
</dbReference>
<feature type="transmembrane region" description="Helical" evidence="2">
    <location>
        <begin position="12"/>
        <end position="32"/>
    </location>
</feature>
<sequence length="713" mass="76654">MNGMSIIFAPLLPWPVIAGAGVVAVVLLALALWRGLKGWALRALAALVLLAAIAQPSLQREQTAPLSNIVLLIDDRSSSQKLSDRVAQTDTALTRLQAQLDAMPNVETRRITVPDGADNAGTELGSTLAEALAAEPRARVAGALMVTDGQAHDAQLAPDLPAPLQVLLTGKRSDWDRRILIETAPSFGIIGEETDIRLKVEDMGNVPASAGGTADLTISIDGKDPKSYTVRTDRDLELPLTLTHGGQNVVQFTLSPTDGELTDRNNVATVQINGVRDRLRVLLVSGQPHAGERTWRNLLKSDAGVDLVHFTILRPPEKQDGVPVTELSLIAFPTQELFVDKIDEFDLIIFDRYGARGILPSAYFDNIKDYVERGGAILVAAGPEFATVESLYQTSLGDIMPARPTGRVMSESFLPRPTDLGLRHPVTAGLEGAPAPEGEQDTTAEKDGPHWGHWLRQIELTNPTGEVVMSGAEGKPLLVLSREGEGRVALLASDQAWLWDRGYDGGGPQLELLRRIAHWEMKEPELEEEALYAEIDPGALSMRIIRRTMEDTAPPVTVTLPDGSTQEVPLTETAPGRFTARWTAPEAGLYRLKDGDLERVVAMGPASPREFEQTIASGDPLSAVVEASNGGVTRLEDGVPTIREVRAGRPTSGRGWIGITPRGATATTDIRVQPLLPAWAWLILAALLTVGAWLIEGRNRRGSGGDKGGPTAA</sequence>
<reference evidence="3 4" key="1">
    <citation type="submission" date="2016-11" db="EMBL/GenBank/DDBJ databases">
        <title>A multilocus sequence analysis scheme for characterization of bacteria in the genus Thioclava.</title>
        <authorList>
            <person name="Liu Y."/>
            <person name="Shao Z."/>
        </authorList>
    </citation>
    <scope>NUCLEOTIDE SEQUENCE [LARGE SCALE GENOMIC DNA]</scope>
    <source>
        <strain evidence="3 4">TAW-CT134</strain>
    </source>
</reference>
<keyword evidence="2" id="KW-0812">Transmembrane</keyword>
<keyword evidence="2" id="KW-1133">Transmembrane helix</keyword>
<dbReference type="CDD" id="cd03143">
    <property type="entry name" value="A4_beta-galactosidase_middle_domain"/>
    <property type="match status" value="1"/>
</dbReference>
<dbReference type="SUPFAM" id="SSF52317">
    <property type="entry name" value="Class I glutamine amidotransferase-like"/>
    <property type="match status" value="1"/>
</dbReference>
<comment type="caution">
    <text evidence="3">The sequence shown here is derived from an EMBL/GenBank/DDBJ whole genome shotgun (WGS) entry which is preliminary data.</text>
</comment>
<dbReference type="InterPro" id="IPR029062">
    <property type="entry name" value="Class_I_gatase-like"/>
</dbReference>
<dbReference type="PANTHER" id="PTHR37947">
    <property type="entry name" value="BLL2462 PROTEIN"/>
    <property type="match status" value="1"/>
</dbReference>
<dbReference type="Proteomes" id="UP000190787">
    <property type="component" value="Unassembled WGS sequence"/>
</dbReference>
<evidence type="ECO:0000256" key="1">
    <source>
        <dbReference type="SAM" id="MobiDB-lite"/>
    </source>
</evidence>
<dbReference type="RefSeq" id="WP_078603969.1">
    <property type="nucleotide sequence ID" value="NZ_MPZV01000001.1"/>
</dbReference>
<accession>A0ABX3N0K9</accession>
<evidence type="ECO:0000256" key="2">
    <source>
        <dbReference type="SAM" id="Phobius"/>
    </source>
</evidence>
<keyword evidence="4" id="KW-1185">Reference proteome</keyword>
<name>A0ABX3N0K9_9RHOB</name>